<evidence type="ECO:0000313" key="12">
    <source>
        <dbReference type="Proteomes" id="UP000658997"/>
    </source>
</evidence>
<feature type="compositionally biased region" description="Low complexity" evidence="9">
    <location>
        <begin position="1"/>
        <end position="15"/>
    </location>
</feature>
<keyword evidence="4 10" id="KW-0812">Transmembrane</keyword>
<keyword evidence="3" id="KW-0633">Potassium transport</keyword>
<feature type="transmembrane region" description="Helical" evidence="10">
    <location>
        <begin position="1081"/>
        <end position="1103"/>
    </location>
</feature>
<feature type="compositionally biased region" description="Low complexity" evidence="9">
    <location>
        <begin position="1337"/>
        <end position="1348"/>
    </location>
</feature>
<feature type="transmembrane region" description="Helical" evidence="10">
    <location>
        <begin position="1052"/>
        <end position="1069"/>
    </location>
</feature>
<evidence type="ECO:0000256" key="9">
    <source>
        <dbReference type="SAM" id="MobiDB-lite"/>
    </source>
</evidence>
<evidence type="ECO:0000256" key="1">
    <source>
        <dbReference type="ARBA" id="ARBA00004141"/>
    </source>
</evidence>
<feature type="transmembrane region" description="Helical" evidence="10">
    <location>
        <begin position="861"/>
        <end position="892"/>
    </location>
</feature>
<accession>A0A8H8TUZ0</accession>
<evidence type="ECO:0000256" key="2">
    <source>
        <dbReference type="ARBA" id="ARBA00022448"/>
    </source>
</evidence>
<feature type="compositionally biased region" description="Polar residues" evidence="9">
    <location>
        <begin position="460"/>
        <end position="474"/>
    </location>
</feature>
<dbReference type="GO" id="GO:0005886">
    <property type="term" value="C:plasma membrane"/>
    <property type="evidence" value="ECO:0007669"/>
    <property type="project" value="TreeGrafter"/>
</dbReference>
<name>A0A8H8TUZ0_9BASI</name>
<feature type="transmembrane region" description="Helical" evidence="10">
    <location>
        <begin position="938"/>
        <end position="960"/>
    </location>
</feature>
<dbReference type="GO" id="GO:0030007">
    <property type="term" value="P:intracellular potassium ion homeostasis"/>
    <property type="evidence" value="ECO:0007669"/>
    <property type="project" value="TreeGrafter"/>
</dbReference>
<proteinExistence type="predicted"/>
<feature type="compositionally biased region" description="Polar residues" evidence="9">
    <location>
        <begin position="667"/>
        <end position="676"/>
    </location>
</feature>
<keyword evidence="5" id="KW-0630">Potassium</keyword>
<feature type="transmembrane region" description="Helical" evidence="10">
    <location>
        <begin position="307"/>
        <end position="327"/>
    </location>
</feature>
<evidence type="ECO:0000256" key="3">
    <source>
        <dbReference type="ARBA" id="ARBA00022538"/>
    </source>
</evidence>
<dbReference type="InterPro" id="IPR003445">
    <property type="entry name" value="Cat_transpt"/>
</dbReference>
<gene>
    <name evidence="11" type="ORF">UBRO2_05684</name>
</gene>
<dbReference type="Proteomes" id="UP000658997">
    <property type="component" value="Unassembled WGS sequence"/>
</dbReference>
<feature type="transmembrane region" description="Helical" evidence="10">
    <location>
        <begin position="829"/>
        <end position="849"/>
    </location>
</feature>
<feature type="compositionally biased region" description="Basic and acidic residues" evidence="9">
    <location>
        <begin position="544"/>
        <end position="561"/>
    </location>
</feature>
<feature type="compositionally biased region" description="Basic and acidic residues" evidence="9">
    <location>
        <begin position="1349"/>
        <end position="1374"/>
    </location>
</feature>
<dbReference type="InterPro" id="IPR004773">
    <property type="entry name" value="K/Na_transp_Trk1/HKT1"/>
</dbReference>
<reference evidence="11" key="1">
    <citation type="submission" date="2018-08" db="EMBL/GenBank/DDBJ databases">
        <authorList>
            <person name="Guldener U."/>
        </authorList>
    </citation>
    <scope>NUCLEOTIDE SEQUENCE</scope>
    <source>
        <strain evidence="11">UB2</strain>
    </source>
</reference>
<keyword evidence="7" id="KW-0406">Ion transport</keyword>
<evidence type="ECO:0000256" key="5">
    <source>
        <dbReference type="ARBA" id="ARBA00022958"/>
    </source>
</evidence>
<feature type="transmembrane region" description="Helical" evidence="10">
    <location>
        <begin position="972"/>
        <end position="996"/>
    </location>
</feature>
<feature type="region of interest" description="Disordered" evidence="9">
    <location>
        <begin position="1"/>
        <end position="21"/>
    </location>
</feature>
<evidence type="ECO:0000256" key="6">
    <source>
        <dbReference type="ARBA" id="ARBA00022989"/>
    </source>
</evidence>
<feature type="transmembrane region" description="Helical" evidence="10">
    <location>
        <begin position="790"/>
        <end position="808"/>
    </location>
</feature>
<dbReference type="Pfam" id="PF02386">
    <property type="entry name" value="TrkH"/>
    <property type="match status" value="1"/>
</dbReference>
<organism evidence="11 12">
    <name type="scientific">Ustilago bromivora</name>
    <dbReference type="NCBI Taxonomy" id="307758"/>
    <lineage>
        <taxon>Eukaryota</taxon>
        <taxon>Fungi</taxon>
        <taxon>Dikarya</taxon>
        <taxon>Basidiomycota</taxon>
        <taxon>Ustilaginomycotina</taxon>
        <taxon>Ustilaginomycetes</taxon>
        <taxon>Ustilaginales</taxon>
        <taxon>Ustilaginaceae</taxon>
        <taxon>Ustilago</taxon>
    </lineage>
</organism>
<dbReference type="GO" id="GO:1990573">
    <property type="term" value="P:potassium ion import across plasma membrane"/>
    <property type="evidence" value="ECO:0007669"/>
    <property type="project" value="TreeGrafter"/>
</dbReference>
<feature type="transmembrane region" description="Helical" evidence="10">
    <location>
        <begin position="246"/>
        <end position="267"/>
    </location>
</feature>
<comment type="subcellular location">
    <subcellularLocation>
        <location evidence="1">Membrane</location>
        <topology evidence="1">Multi-pass membrane protein</topology>
    </subcellularLocation>
</comment>
<keyword evidence="6 10" id="KW-1133">Transmembrane helix</keyword>
<feature type="compositionally biased region" description="Basic and acidic residues" evidence="9">
    <location>
        <begin position="520"/>
        <end position="533"/>
    </location>
</feature>
<feature type="region of interest" description="Disordered" evidence="9">
    <location>
        <begin position="1173"/>
        <end position="1269"/>
    </location>
</feature>
<comment type="caution">
    <text evidence="11">The sequence shown here is derived from an EMBL/GenBank/DDBJ whole genome shotgun (WGS) entry which is preliminary data.</text>
</comment>
<feature type="region of interest" description="Disordered" evidence="9">
    <location>
        <begin position="349"/>
        <end position="426"/>
    </location>
</feature>
<feature type="compositionally biased region" description="Basic and acidic residues" evidence="9">
    <location>
        <begin position="1385"/>
        <end position="1394"/>
    </location>
</feature>
<evidence type="ECO:0000256" key="10">
    <source>
        <dbReference type="SAM" id="Phobius"/>
    </source>
</evidence>
<evidence type="ECO:0000256" key="4">
    <source>
        <dbReference type="ARBA" id="ARBA00022692"/>
    </source>
</evidence>
<sequence>MSSLPPSHPPSSSSSKAQLSDLKAQLSELEIQIDNLLPPSLDDNQIVSTSSPLALDVSALLHGRLTSRFERTQWPLDRIRKFLDSFFKSHPYLHHRHPQSEQVAAPTTPVKPTSALPQQALNNTPRTAKATGHLAQLGRVDGWNSLTSKHESVCKTYGADGFCDDDGLSALSKRLIQHKSQLCAVIPELNNIFSANIDLVIHRFIGTYSSTLSANMSGSIASSPRAAAARTKLKSMARWCGKHLNFFRVHVLVFTFTPLIAAAIFYACNGETHVNFIDCLFVCVSAMTVTGLVTIDISTTNGGQQAVLFFLMCIGNISAISITMIWIRRSFFRNKFDNVVRRSAKVRKRMHDVEEQQRRERRHNIAKIQRMVGLKSSDSATTISDTEDPDRTDSSSNGHQIELRRITEKNKQKNRRKRKPIRADMIRRIDGPAFLINSAGDPSNTVPEPASLLHLGERPSSITRGPEQITSAQPSGGGILTSDRDRQASITSGHQQQQQQQPSIRISLPRDAVNATDSASTKDEGANRVDSPPRCRLSIPRFSGRHDPDADSDEGPSRQETPRSPPLRARFPDDQVPGSARRGSDPPNSRLRRGSDTGLMHTYARHEKPDMFPRAQTVEFAVPSDYGTSIDPQYRESGYTTGQNFNNSSGLRQRTTTFNRTVTGRSYLSGRLSNGRSGVPLARTQTSSKQRGLGGFPTPFEIAGMAIKRVVPGVQERLQRTMTMPRTATFTSIRSGGGLTESGAKPAPYLTFDATVTGNSRFHALTETQRDELGGVEYRALDLLAKLVPAYWLFVNLFMITMVAPYINSRAFAKYQTVFEAQEADRPNYTWFWFFQVISAYSNTGMSLIDTSMTQMQDAYFLLIPMGFLILAGNTAFPILLRFFIWVISLCVPSGSRIYETLRFLLDHPRRCFVYLFPSSQTWFLFFVLLLFNSIDWLAFLILDIGNPVIESITLSIRVFDGLFQSIAVRAAGFTVVSLLALAPSVQFLYVIMMYLSAFPLALSVRSTNVYEEKSLGVYVDEGPVEPGAPPEESNNAKVWGSFLASHARRQLAFDIWWLGFALWLICIIERNDIQDPNSNGWFTIFSCLFELTSAYGTVGLSLGTPFDNFSLSGRFHTLSKLVVCAVMIRGRHRGLPVAIDRAILLPSELEAEDMMDDDLSHMDDTWERNGAYLAEPTIAPRPSMNSVGRERSGSNASVGAGGAAGDDPDMSSVKRSASGVSFAINPQTKVRRSSIPPTAMESLSPKQLAEAAAGGESRRSFTLTLPPSSLPLHHGGAAHVAQSTGVLGPMMASSPGHLTAIDEMPSGLGATPLSESRAESPAGQGDQPPSFHTNASSGSPNPSSDGSVKGKEKTAVEEAVEEAEKKQKKESEMAQRAGCSTPSGRHDPLTRES</sequence>
<dbReference type="NCBIfam" id="TIGR00934">
    <property type="entry name" value="2a38euk"/>
    <property type="match status" value="1"/>
</dbReference>
<evidence type="ECO:0000313" key="11">
    <source>
        <dbReference type="EMBL" id="SYW85045.1"/>
    </source>
</evidence>
<dbReference type="InterPro" id="IPR051143">
    <property type="entry name" value="TrkH_K-transport"/>
</dbReference>
<feature type="region of interest" description="Disordered" evidence="9">
    <location>
        <begin position="667"/>
        <end position="695"/>
    </location>
</feature>
<feature type="region of interest" description="Disordered" evidence="9">
    <location>
        <begin position="97"/>
        <end position="119"/>
    </location>
</feature>
<dbReference type="GO" id="GO:0140107">
    <property type="term" value="F:high-affinity potassium ion transmembrane transporter activity"/>
    <property type="evidence" value="ECO:0007669"/>
    <property type="project" value="TreeGrafter"/>
</dbReference>
<feature type="region of interest" description="Disordered" evidence="9">
    <location>
        <begin position="456"/>
        <end position="596"/>
    </location>
</feature>
<feature type="transmembrane region" description="Helical" evidence="10">
    <location>
        <begin position="273"/>
        <end position="295"/>
    </location>
</feature>
<feature type="compositionally biased region" description="Basic and acidic residues" evidence="9">
    <location>
        <begin position="401"/>
        <end position="411"/>
    </location>
</feature>
<dbReference type="EMBL" id="ULHB01000196">
    <property type="protein sequence ID" value="SYW85045.1"/>
    <property type="molecule type" value="Genomic_DNA"/>
</dbReference>
<keyword evidence="8 10" id="KW-0472">Membrane</keyword>
<protein>
    <submittedName>
        <fullName evidence="11">Related to potassium transporter TRK-1</fullName>
    </submittedName>
</protein>
<evidence type="ECO:0000256" key="7">
    <source>
        <dbReference type="ARBA" id="ARBA00023065"/>
    </source>
</evidence>
<keyword evidence="2" id="KW-0813">Transport</keyword>
<evidence type="ECO:0000256" key="8">
    <source>
        <dbReference type="ARBA" id="ARBA00023136"/>
    </source>
</evidence>
<feature type="region of interest" description="Disordered" evidence="9">
    <location>
        <begin position="1289"/>
        <end position="1394"/>
    </location>
</feature>
<feature type="compositionally biased region" description="Polar residues" evidence="9">
    <location>
        <begin position="1214"/>
        <end position="1229"/>
    </location>
</feature>
<dbReference type="PANTHER" id="PTHR31064:SF30">
    <property type="entry name" value="HIGH-AFFINITY POTASSIUM TRANSPORT PROTEIN-RELATED"/>
    <property type="match status" value="1"/>
</dbReference>
<dbReference type="PANTHER" id="PTHR31064">
    <property type="entry name" value="POTASSIUM TRANSPORT PROTEIN DDB_G0292412-RELATED"/>
    <property type="match status" value="1"/>
</dbReference>
<feature type="transmembrane region" description="Helical" evidence="10">
    <location>
        <begin position="913"/>
        <end position="932"/>
    </location>
</feature>
<keyword evidence="12" id="KW-1185">Reference proteome</keyword>